<dbReference type="RefSeq" id="WP_180843862.1">
    <property type="nucleotide sequence ID" value="NZ_CP046639.1"/>
</dbReference>
<gene>
    <name evidence="1" type="ORF">O998_02865</name>
</gene>
<dbReference type="AlphaFoldDB" id="A0A7H9DYU3"/>
<dbReference type="InterPro" id="IPR056546">
    <property type="entry name" value="MreB_MamK-like"/>
</dbReference>
<organism evidence="1 2">
    <name type="scientific">Anaplasma phagocytophilum str. Norway variant1</name>
    <dbReference type="NCBI Taxonomy" id="1392506"/>
    <lineage>
        <taxon>Bacteria</taxon>
        <taxon>Pseudomonadati</taxon>
        <taxon>Pseudomonadota</taxon>
        <taxon>Alphaproteobacteria</taxon>
        <taxon>Rickettsiales</taxon>
        <taxon>Anaplasmataceae</taxon>
        <taxon>Anaplasma</taxon>
        <taxon>phagocytophilum group</taxon>
    </lineage>
</organism>
<dbReference type="Pfam" id="PF06723">
    <property type="entry name" value="MreB_Mbl"/>
    <property type="match status" value="1"/>
</dbReference>
<name>A0A7H9DYU3_ANAPH</name>
<dbReference type="Proteomes" id="UP000510938">
    <property type="component" value="Chromosome"/>
</dbReference>
<dbReference type="EMBL" id="CP046639">
    <property type="protein sequence ID" value="QLL66742.1"/>
    <property type="molecule type" value="Genomic_DNA"/>
</dbReference>
<proteinExistence type="predicted"/>
<sequence length="45" mass="4640">MAASIGAGLPVSNIEGLMIVDTGSGITEVAITSISFLAYWLRQSV</sequence>
<evidence type="ECO:0000313" key="1">
    <source>
        <dbReference type="EMBL" id="QLL66742.1"/>
    </source>
</evidence>
<evidence type="ECO:0000313" key="2">
    <source>
        <dbReference type="Proteomes" id="UP000510938"/>
    </source>
</evidence>
<protein>
    <submittedName>
        <fullName evidence="1">Uncharacterized protein</fullName>
    </submittedName>
</protein>
<accession>A0A7H9DYU3</accession>
<reference evidence="1 2" key="1">
    <citation type="submission" date="2019-12" db="EMBL/GenBank/DDBJ databases">
        <title>A sheep strain of Anaplasma phagocytophilum contains multiple genomes.</title>
        <authorList>
            <person name="Barbet A.F."/>
            <person name="Crosby F.L."/>
            <person name="Eskeland S."/>
            <person name="Stuen S."/>
            <person name="Granquist E.G."/>
            <person name="Munderloh U.G."/>
        </authorList>
    </citation>
    <scope>NUCLEOTIDE SEQUENCE [LARGE SCALE GENOMIC DNA]</scope>
    <source>
        <strain evidence="1 2">Norway Variant 1</strain>
    </source>
</reference>